<sequence>MDNLIDTWHVEAEKNGALPLSENFLDGLGNLPEDNLRARESFTVYPGMSHLSESASSLTLDRNYEITIPIDITEDDEGVLLALGNRGSGYTFYIKDGELNYVYNNGSERYTISSDLYAGENDIRFKFQNTGDNQGIGTLY</sequence>
<protein>
    <submittedName>
        <fullName evidence="1">Uncharacterized protein</fullName>
    </submittedName>
</protein>
<reference evidence="1 2" key="1">
    <citation type="submission" date="2015-04" db="EMBL/GenBank/DDBJ databases">
        <title>Taxonomic description and genome sequence of Salinicoccus sediminis sp. nov., a novel hyper halotolerant bacterium isolated from marine sediment.</title>
        <authorList>
            <person name="Mathan Kumar R."/>
            <person name="Kaur G."/>
            <person name="Kumar N."/>
            <person name="Kumar A."/>
            <person name="Singh N.K."/>
            <person name="Kaur N."/>
            <person name="Mayilraj S."/>
        </authorList>
    </citation>
    <scope>NUCLEOTIDE SEQUENCE [LARGE SCALE GENOMIC DNA]</scope>
    <source>
        <strain evidence="1 2">SV-16</strain>
    </source>
</reference>
<dbReference type="PATRIC" id="fig|1432562.3.peg.2327"/>
<comment type="caution">
    <text evidence="1">The sequence shown here is derived from an EMBL/GenBank/DDBJ whole genome shotgun (WGS) entry which is preliminary data.</text>
</comment>
<organism evidence="1 2">
    <name type="scientific">Salinicoccus sediminis</name>
    <dbReference type="NCBI Taxonomy" id="1432562"/>
    <lineage>
        <taxon>Bacteria</taxon>
        <taxon>Bacillati</taxon>
        <taxon>Bacillota</taxon>
        <taxon>Bacilli</taxon>
        <taxon>Bacillales</taxon>
        <taxon>Staphylococcaceae</taxon>
        <taxon>Salinicoccus</taxon>
    </lineage>
</organism>
<dbReference type="AlphaFoldDB" id="A0A0M2SFA3"/>
<keyword evidence="2" id="KW-1185">Reference proteome</keyword>
<dbReference type="EMBL" id="LAYZ01000025">
    <property type="protein sequence ID" value="KKK33399.1"/>
    <property type="molecule type" value="Genomic_DNA"/>
</dbReference>
<accession>A0A0M2SFA3</accession>
<name>A0A0M2SFA3_9STAP</name>
<dbReference type="OrthoDB" id="9762324at2"/>
<dbReference type="Proteomes" id="UP000034287">
    <property type="component" value="Unassembled WGS sequence"/>
</dbReference>
<dbReference type="STRING" id="1432562.WN59_11655"/>
<gene>
    <name evidence="1" type="ORF">WN59_11655</name>
</gene>
<evidence type="ECO:0000313" key="2">
    <source>
        <dbReference type="Proteomes" id="UP000034287"/>
    </source>
</evidence>
<evidence type="ECO:0000313" key="1">
    <source>
        <dbReference type="EMBL" id="KKK33399.1"/>
    </source>
</evidence>
<proteinExistence type="predicted"/>
<dbReference type="RefSeq" id="WP_046517478.1">
    <property type="nucleotide sequence ID" value="NZ_LAYZ01000025.1"/>
</dbReference>